<evidence type="ECO:0000313" key="2">
    <source>
        <dbReference type="EMBL" id="CAB4772143.1"/>
    </source>
</evidence>
<dbReference type="PROSITE" id="PS50110">
    <property type="entry name" value="RESPONSE_REGULATORY"/>
    <property type="match status" value="1"/>
</dbReference>
<dbReference type="EMBL" id="CAFBOP010000036">
    <property type="protein sequence ID" value="CAB4987819.1"/>
    <property type="molecule type" value="Genomic_DNA"/>
</dbReference>
<dbReference type="GO" id="GO:0000160">
    <property type="term" value="P:phosphorelay signal transduction system"/>
    <property type="evidence" value="ECO:0007669"/>
    <property type="project" value="InterPro"/>
</dbReference>
<dbReference type="EMBL" id="CAEZZZ010000005">
    <property type="protein sequence ID" value="CAB4772143.1"/>
    <property type="molecule type" value="Genomic_DNA"/>
</dbReference>
<name>A0A6J7GM81_9ZZZZ</name>
<protein>
    <submittedName>
        <fullName evidence="3">Unannotated protein</fullName>
    </submittedName>
</protein>
<evidence type="ECO:0000313" key="5">
    <source>
        <dbReference type="EMBL" id="CAB5020544.1"/>
    </source>
</evidence>
<dbReference type="AlphaFoldDB" id="A0A6J7GM81"/>
<gene>
    <name evidence="2" type="ORF">UFOPK2931_00204</name>
    <name evidence="3" type="ORF">UFOPK3587_00769</name>
    <name evidence="4" type="ORF">UFOPK3984_00837</name>
    <name evidence="5" type="ORF">UFOPK4114_00814</name>
</gene>
<reference evidence="3" key="1">
    <citation type="submission" date="2020-05" db="EMBL/GenBank/DDBJ databases">
        <authorList>
            <person name="Chiriac C."/>
            <person name="Salcher M."/>
            <person name="Ghai R."/>
            <person name="Kavagutti S V."/>
        </authorList>
    </citation>
    <scope>NUCLEOTIDE SEQUENCE</scope>
</reference>
<dbReference type="Gene3D" id="3.40.50.2300">
    <property type="match status" value="1"/>
</dbReference>
<evidence type="ECO:0000313" key="3">
    <source>
        <dbReference type="EMBL" id="CAB4905955.1"/>
    </source>
</evidence>
<dbReference type="EMBL" id="CAFBPP010000036">
    <property type="protein sequence ID" value="CAB5020544.1"/>
    <property type="molecule type" value="Genomic_DNA"/>
</dbReference>
<feature type="domain" description="Response regulatory" evidence="1">
    <location>
        <begin position="40"/>
        <end position="165"/>
    </location>
</feature>
<proteinExistence type="predicted"/>
<evidence type="ECO:0000313" key="4">
    <source>
        <dbReference type="EMBL" id="CAB4987819.1"/>
    </source>
</evidence>
<organism evidence="3">
    <name type="scientific">freshwater metagenome</name>
    <dbReference type="NCBI Taxonomy" id="449393"/>
    <lineage>
        <taxon>unclassified sequences</taxon>
        <taxon>metagenomes</taxon>
        <taxon>ecological metagenomes</taxon>
    </lineage>
</organism>
<evidence type="ECO:0000259" key="1">
    <source>
        <dbReference type="PROSITE" id="PS50110"/>
    </source>
</evidence>
<dbReference type="InterPro" id="IPR001789">
    <property type="entry name" value="Sig_transdc_resp-reg_receiver"/>
</dbReference>
<accession>A0A6J7GM81</accession>
<dbReference type="InterPro" id="IPR011006">
    <property type="entry name" value="CheY-like_superfamily"/>
</dbReference>
<dbReference type="EMBL" id="CAFBMN010000039">
    <property type="protein sequence ID" value="CAB4905955.1"/>
    <property type="molecule type" value="Genomic_DNA"/>
</dbReference>
<dbReference type="SUPFAM" id="SSF52172">
    <property type="entry name" value="CheY-like"/>
    <property type="match status" value="1"/>
</dbReference>
<sequence length="173" mass="18787">MARHGVFRVKRVTQIVEVLPIATKGILGDYTCTMSQRPINIVVYSDDSSVRQSVIAGLGKQIATDLPAHEIHEFATADALRLFIDRKGSDGKLKADLFILDAEAVPEGGMGICRQLKDEVFECPPVLLITARADDAWLATWSRAEAFVSHPIDPFTLASTVASLVRAPSLTIA</sequence>